<proteinExistence type="predicted"/>
<keyword evidence="2" id="KW-1185">Reference proteome</keyword>
<dbReference type="Proteomes" id="UP001500503">
    <property type="component" value="Unassembled WGS sequence"/>
</dbReference>
<comment type="caution">
    <text evidence="1">The sequence shown here is derived from an EMBL/GenBank/DDBJ whole genome shotgun (WGS) entry which is preliminary data.</text>
</comment>
<dbReference type="EMBL" id="BAABHF010000039">
    <property type="protein sequence ID" value="GAA4506357.1"/>
    <property type="molecule type" value="Genomic_DNA"/>
</dbReference>
<accession>A0ABP8QMB4</accession>
<name>A0ABP8QMB4_9ACTN</name>
<evidence type="ECO:0000313" key="1">
    <source>
        <dbReference type="EMBL" id="GAA4506357.1"/>
    </source>
</evidence>
<dbReference type="RefSeq" id="WP_345470069.1">
    <property type="nucleotide sequence ID" value="NZ_BAABHF010000039.1"/>
</dbReference>
<sequence>MSAKKPRRRKAANTVAPELPDWFVVDAGVDALYADVIGSPDAAEKRSLADDIEAWAVAHDVELNVNWGGRSPHRWAVNDNGDAVIPNPLYRG</sequence>
<gene>
    <name evidence="1" type="ORF">GCM10023191_063320</name>
</gene>
<protein>
    <submittedName>
        <fullName evidence="1">Uncharacterized protein</fullName>
    </submittedName>
</protein>
<reference evidence="2" key="1">
    <citation type="journal article" date="2019" name="Int. J. Syst. Evol. Microbiol.">
        <title>The Global Catalogue of Microorganisms (GCM) 10K type strain sequencing project: providing services to taxonomists for standard genome sequencing and annotation.</title>
        <authorList>
            <consortium name="The Broad Institute Genomics Platform"/>
            <consortium name="The Broad Institute Genome Sequencing Center for Infectious Disease"/>
            <person name="Wu L."/>
            <person name="Ma J."/>
        </authorList>
    </citation>
    <scope>NUCLEOTIDE SEQUENCE [LARGE SCALE GENOMIC DNA]</scope>
    <source>
        <strain evidence="2">JCM 17933</strain>
    </source>
</reference>
<evidence type="ECO:0000313" key="2">
    <source>
        <dbReference type="Proteomes" id="UP001500503"/>
    </source>
</evidence>
<organism evidence="1 2">
    <name type="scientific">Actinoallomurus oryzae</name>
    <dbReference type="NCBI Taxonomy" id="502180"/>
    <lineage>
        <taxon>Bacteria</taxon>
        <taxon>Bacillati</taxon>
        <taxon>Actinomycetota</taxon>
        <taxon>Actinomycetes</taxon>
        <taxon>Streptosporangiales</taxon>
        <taxon>Thermomonosporaceae</taxon>
        <taxon>Actinoallomurus</taxon>
    </lineage>
</organism>